<protein>
    <submittedName>
        <fullName evidence="1">Transposase</fullName>
    </submittedName>
</protein>
<dbReference type="GO" id="GO:0006313">
    <property type="term" value="P:DNA transposition"/>
    <property type="evidence" value="ECO:0007669"/>
    <property type="project" value="InterPro"/>
</dbReference>
<organism evidence="1 2">
    <name type="scientific">Schaalia turicensis</name>
    <dbReference type="NCBI Taxonomy" id="131111"/>
    <lineage>
        <taxon>Bacteria</taxon>
        <taxon>Bacillati</taxon>
        <taxon>Actinomycetota</taxon>
        <taxon>Actinomycetes</taxon>
        <taxon>Actinomycetales</taxon>
        <taxon>Actinomycetaceae</taxon>
        <taxon>Schaalia</taxon>
    </lineage>
</organism>
<dbReference type="InterPro" id="IPR009057">
    <property type="entry name" value="Homeodomain-like_sf"/>
</dbReference>
<dbReference type="RefSeq" id="WP_101628717.1">
    <property type="nucleotide sequence ID" value="NZ_PKKJ01000019.1"/>
</dbReference>
<dbReference type="Gene3D" id="1.10.10.10">
    <property type="entry name" value="Winged helix-like DNA-binding domain superfamily/Winged helix DNA-binding domain"/>
    <property type="match status" value="1"/>
</dbReference>
<gene>
    <name evidence="1" type="ORF">CYJ25_08480</name>
</gene>
<dbReference type="InterPro" id="IPR036388">
    <property type="entry name" value="WH-like_DNA-bd_sf"/>
</dbReference>
<comment type="caution">
    <text evidence="1">The sequence shown here is derived from an EMBL/GenBank/DDBJ whole genome shotgun (WGS) entry which is preliminary data.</text>
</comment>
<dbReference type="GO" id="GO:0003677">
    <property type="term" value="F:DNA binding"/>
    <property type="evidence" value="ECO:0007669"/>
    <property type="project" value="InterPro"/>
</dbReference>
<name>A0A2I1I3C9_9ACTO</name>
<accession>A0A2I1I3C9</accession>
<proteinExistence type="predicted"/>
<dbReference type="Pfam" id="PF01527">
    <property type="entry name" value="HTH_Tnp_1"/>
    <property type="match status" value="1"/>
</dbReference>
<dbReference type="InterPro" id="IPR002514">
    <property type="entry name" value="Transposase_8"/>
</dbReference>
<dbReference type="SUPFAM" id="SSF46689">
    <property type="entry name" value="Homeodomain-like"/>
    <property type="match status" value="1"/>
</dbReference>
<evidence type="ECO:0000313" key="2">
    <source>
        <dbReference type="Proteomes" id="UP000234545"/>
    </source>
</evidence>
<reference evidence="1 2" key="1">
    <citation type="submission" date="2017-12" db="EMBL/GenBank/DDBJ databases">
        <title>Phylogenetic diversity of female urinary microbiome.</title>
        <authorList>
            <person name="Thomas-White K."/>
            <person name="Wolfe A.J."/>
        </authorList>
    </citation>
    <scope>NUCLEOTIDE SEQUENCE [LARGE SCALE GENOMIC DNA]</scope>
    <source>
        <strain evidence="1 2">UMB0250</strain>
    </source>
</reference>
<dbReference type="OrthoDB" id="4426778at2"/>
<evidence type="ECO:0000313" key="1">
    <source>
        <dbReference type="EMBL" id="PKY65638.1"/>
    </source>
</evidence>
<sequence length="105" mass="11987">MPRKFDQEAKDRVVRLVEERILAENISVQAACKIVAPKLGVSWHTARQWTQAARREGHGARPLPEDLVAEVAKLRRENQELRDTNELLKAASAFFASELDPTRRK</sequence>
<dbReference type="AlphaFoldDB" id="A0A2I1I3C9"/>
<dbReference type="GO" id="GO:0004803">
    <property type="term" value="F:transposase activity"/>
    <property type="evidence" value="ECO:0007669"/>
    <property type="project" value="InterPro"/>
</dbReference>
<dbReference type="EMBL" id="PKKJ01000019">
    <property type="protein sequence ID" value="PKY65638.1"/>
    <property type="molecule type" value="Genomic_DNA"/>
</dbReference>
<dbReference type="Proteomes" id="UP000234545">
    <property type="component" value="Unassembled WGS sequence"/>
</dbReference>